<evidence type="ECO:0000259" key="1">
    <source>
        <dbReference type="PROSITE" id="PS50880"/>
    </source>
</evidence>
<dbReference type="PROSITE" id="PS50880">
    <property type="entry name" value="TOPRIM"/>
    <property type="match status" value="1"/>
</dbReference>
<dbReference type="AlphaFoldDB" id="A0A1W1ZGW9"/>
<accession>A0A1W1ZGW9</accession>
<dbReference type="Pfam" id="PF13331">
    <property type="entry name" value="DUF4093"/>
    <property type="match status" value="1"/>
</dbReference>
<dbReference type="EMBL" id="FWXW01000002">
    <property type="protein sequence ID" value="SMC47785.1"/>
    <property type="molecule type" value="Genomic_DNA"/>
</dbReference>
<sequence>MIRVSEVIVVEGRYDKNTLRQLVDATIIETSGFGIFSDEEKLGLLRKLAQSRGIIVLTDSDGAGFVIRNYLKGALPADRVKHAYIPDISGKERRKRRAGREGKLGVEGMESGVLLRALKAAGATFGEAPPREERGREITRADLYADGFSGGRMSGEKRRELLLRLDLPEHLNTKGLTEVLNALMSYEEYKKAVSELGEELSPTEGEL</sequence>
<dbReference type="RefSeq" id="WP_084233726.1">
    <property type="nucleotide sequence ID" value="NZ_FWXW01000002.1"/>
</dbReference>
<dbReference type="STRING" id="1122930.SAMN02745168_1092"/>
<name>A0A1W1ZGW9_9FIRM</name>
<keyword evidence="3" id="KW-1185">Reference proteome</keyword>
<feature type="domain" description="Toprim" evidence="1">
    <location>
        <begin position="5"/>
        <end position="89"/>
    </location>
</feature>
<dbReference type="PANTHER" id="PTHR39156:SF1">
    <property type="entry name" value="RIBONUCLEASE M5"/>
    <property type="match status" value="1"/>
</dbReference>
<dbReference type="GO" id="GO:0006364">
    <property type="term" value="P:rRNA processing"/>
    <property type="evidence" value="ECO:0007669"/>
    <property type="project" value="TreeGrafter"/>
</dbReference>
<dbReference type="Proteomes" id="UP000192790">
    <property type="component" value="Unassembled WGS sequence"/>
</dbReference>
<dbReference type="InterPro" id="IPR025156">
    <property type="entry name" value="RNase_M5_C"/>
</dbReference>
<gene>
    <name evidence="2" type="ORF">SAMN02745168_1092</name>
</gene>
<organism evidence="2 3">
    <name type="scientific">Papillibacter cinnamivorans DSM 12816</name>
    <dbReference type="NCBI Taxonomy" id="1122930"/>
    <lineage>
        <taxon>Bacteria</taxon>
        <taxon>Bacillati</taxon>
        <taxon>Bacillota</taxon>
        <taxon>Clostridia</taxon>
        <taxon>Eubacteriales</taxon>
        <taxon>Oscillospiraceae</taxon>
        <taxon>Papillibacter</taxon>
    </lineage>
</organism>
<dbReference type="SUPFAM" id="SSF110455">
    <property type="entry name" value="Toprim domain"/>
    <property type="match status" value="1"/>
</dbReference>
<proteinExistence type="predicted"/>
<dbReference type="OrthoDB" id="9791329at2"/>
<evidence type="ECO:0000313" key="3">
    <source>
        <dbReference type="Proteomes" id="UP000192790"/>
    </source>
</evidence>
<dbReference type="Gene3D" id="3.40.1360.10">
    <property type="match status" value="1"/>
</dbReference>
<dbReference type="InterPro" id="IPR006171">
    <property type="entry name" value="TOPRIM_dom"/>
</dbReference>
<dbReference type="Pfam" id="PF13662">
    <property type="entry name" value="Toprim_4"/>
    <property type="match status" value="1"/>
</dbReference>
<dbReference type="GO" id="GO:0043822">
    <property type="term" value="F:ribonuclease M5 activity"/>
    <property type="evidence" value="ECO:0007669"/>
    <property type="project" value="TreeGrafter"/>
</dbReference>
<evidence type="ECO:0000313" key="2">
    <source>
        <dbReference type="EMBL" id="SMC47785.1"/>
    </source>
</evidence>
<dbReference type="SMART" id="SM00493">
    <property type="entry name" value="TOPRIM"/>
    <property type="match status" value="1"/>
</dbReference>
<protein>
    <submittedName>
        <fullName evidence="2">Ribonuclease M5</fullName>
    </submittedName>
</protein>
<reference evidence="2 3" key="1">
    <citation type="submission" date="2017-04" db="EMBL/GenBank/DDBJ databases">
        <authorList>
            <person name="Afonso C.L."/>
            <person name="Miller P.J."/>
            <person name="Scott M.A."/>
            <person name="Spackman E."/>
            <person name="Goraichik I."/>
            <person name="Dimitrov K.M."/>
            <person name="Suarez D.L."/>
            <person name="Swayne D.E."/>
        </authorList>
    </citation>
    <scope>NUCLEOTIDE SEQUENCE [LARGE SCALE GENOMIC DNA]</scope>
    <source>
        <strain evidence="2 3">DSM 12816</strain>
    </source>
</reference>
<dbReference type="PANTHER" id="PTHR39156">
    <property type="entry name" value="RIBONUCLEASE M5"/>
    <property type="match status" value="1"/>
</dbReference>